<dbReference type="EMBL" id="MT050041">
    <property type="protein sequence ID" value="QJR83107.1"/>
    <property type="molecule type" value="Genomic_DNA"/>
</dbReference>
<keyword evidence="2" id="KW-1185">Reference proteome</keyword>
<dbReference type="Proteomes" id="UP000676569">
    <property type="component" value="Segment"/>
</dbReference>
<reference evidence="1" key="1">
    <citation type="journal article" date="2020" name="Infect. Genet. Evol.">
        <title>The complete genome sequence of bearded dragon adenovirus 1 harbors three genes encoding proteins of the C-type lectin-like domain superfamily.</title>
        <authorList>
            <person name="Penzes J.J."/>
            <person name="Szirovicza L."/>
            <person name="Harrach B."/>
        </authorList>
    </citation>
    <scope>NUCLEOTIDE SEQUENCE</scope>
    <source>
        <strain evidence="1">BD5H2</strain>
    </source>
</reference>
<evidence type="ECO:0000313" key="1">
    <source>
        <dbReference type="EMBL" id="QJR83107.1"/>
    </source>
</evidence>
<name>A0A6N3IR74_9ADEN</name>
<dbReference type="RefSeq" id="YP_010798539.1">
    <property type="nucleotide sequence ID" value="NC_076486.1"/>
</dbReference>
<dbReference type="GeneID" id="80536766"/>
<dbReference type="KEGG" id="vg:80536766"/>
<sequence>MAERVNVPFDLFPPVGTDPLDTITRGQVIFDALRLVDWNCHKIYAVVGAENIRGLAAGPFSMVFRLAGDRTAYVVTRTDYAFSFCPLHYFSYLFSVRPASGLASVEIEVEKILGYLDDRRQDIAWCLSVPPDRTHRCWSLFNTYWNEREDFWFQ</sequence>
<accession>A0A6N3IR74</accession>
<organism evidence="1 2">
    <name type="scientific">Bearded dragon adenovirus 1</name>
    <dbReference type="NCBI Taxonomy" id="2729647"/>
    <lineage>
        <taxon>Viruses</taxon>
        <taxon>Varidnaviria</taxon>
        <taxon>Bamfordvirae</taxon>
        <taxon>Preplasmiviricota</taxon>
        <taxon>Polisuviricotina</taxon>
        <taxon>Pharingeaviricetes</taxon>
        <taxon>Rowavirales</taxon>
        <taxon>Adenoviridae</taxon>
        <taxon>Barthadenovirus</taxon>
        <taxon>Barthadenovirus draconis</taxon>
        <taxon>Lizard atadenovirus B</taxon>
    </lineage>
</organism>
<proteinExistence type="predicted"/>
<evidence type="ECO:0000313" key="2">
    <source>
        <dbReference type="Proteomes" id="UP000676569"/>
    </source>
</evidence>
<protein>
    <submittedName>
        <fullName evidence="1">E4.1</fullName>
    </submittedName>
</protein>